<reference evidence="7 8" key="1">
    <citation type="submission" date="2019-01" db="EMBL/GenBank/DDBJ databases">
        <authorList>
            <person name="Brito A."/>
        </authorList>
    </citation>
    <scope>NUCLEOTIDE SEQUENCE [LARGE SCALE GENOMIC DNA]</scope>
    <source>
        <strain evidence="7">1</strain>
    </source>
</reference>
<evidence type="ECO:0000256" key="4">
    <source>
        <dbReference type="RuleBase" id="RU003495"/>
    </source>
</evidence>
<keyword evidence="2 3" id="KW-0961">Cell wall biogenesis/degradation</keyword>
<keyword evidence="5" id="KW-0812">Transmembrane</keyword>
<keyword evidence="5" id="KW-0472">Membrane</keyword>
<dbReference type="GO" id="GO:0008932">
    <property type="term" value="F:lytic endotransglycosylase activity"/>
    <property type="evidence" value="ECO:0007669"/>
    <property type="project" value="UniProtKB-UniRule"/>
</dbReference>
<dbReference type="EC" id="4.2.2.-" evidence="3"/>
<protein>
    <recommendedName>
        <fullName evidence="3">Probable endolytic peptidoglycan transglycosylase RlpA</fullName>
        <ecNumber evidence="3">4.2.2.-</ecNumber>
    </recommendedName>
</protein>
<feature type="domain" description="RlpA-like protein double-psi beta-barrel" evidence="6">
    <location>
        <begin position="86"/>
        <end position="174"/>
    </location>
</feature>
<dbReference type="InterPro" id="IPR036908">
    <property type="entry name" value="RlpA-like_sf"/>
</dbReference>
<dbReference type="AlphaFoldDB" id="A0A563VRK0"/>
<dbReference type="Pfam" id="PF03330">
    <property type="entry name" value="DPBB_1"/>
    <property type="match status" value="1"/>
</dbReference>
<evidence type="ECO:0000256" key="3">
    <source>
        <dbReference type="HAMAP-Rule" id="MF_02071"/>
    </source>
</evidence>
<comment type="similarity">
    <text evidence="3 4">Belongs to the RlpA family.</text>
</comment>
<evidence type="ECO:0000313" key="8">
    <source>
        <dbReference type="Proteomes" id="UP000320055"/>
    </source>
</evidence>
<dbReference type="HAMAP" id="MF_02071">
    <property type="entry name" value="RlpA"/>
    <property type="match status" value="1"/>
</dbReference>
<name>A0A563VRK0_9CYAN</name>
<dbReference type="PANTHER" id="PTHR34183:SF1">
    <property type="entry name" value="ENDOLYTIC PEPTIDOGLYCAN TRANSGLYCOSYLASE RLPA"/>
    <property type="match status" value="1"/>
</dbReference>
<evidence type="ECO:0000256" key="1">
    <source>
        <dbReference type="ARBA" id="ARBA00023239"/>
    </source>
</evidence>
<dbReference type="Gene3D" id="2.40.40.10">
    <property type="entry name" value="RlpA-like domain"/>
    <property type="match status" value="1"/>
</dbReference>
<dbReference type="OrthoDB" id="9779128at2"/>
<evidence type="ECO:0000259" key="6">
    <source>
        <dbReference type="Pfam" id="PF03330"/>
    </source>
</evidence>
<dbReference type="InterPro" id="IPR034718">
    <property type="entry name" value="RlpA"/>
</dbReference>
<accession>A0A563VRK0</accession>
<evidence type="ECO:0000256" key="2">
    <source>
        <dbReference type="ARBA" id="ARBA00023316"/>
    </source>
</evidence>
<gene>
    <name evidence="3" type="primary">rlpA</name>
    <name evidence="7" type="ORF">H1P_2340003</name>
</gene>
<dbReference type="Proteomes" id="UP000320055">
    <property type="component" value="Unassembled WGS sequence"/>
</dbReference>
<evidence type="ECO:0000256" key="5">
    <source>
        <dbReference type="SAM" id="Phobius"/>
    </source>
</evidence>
<sequence length="179" mass="19913">MKIKQFIYFTTVFSLIINTIISILFPQSSVASTKNHGNLLQDRSSTITSNEVDVDRSSNNSDFLNADRSFSWSNEQTFQIAQQAYQGKASWYGPKFHGRLTANGEVYNSNSLTAAHRYLPFGTKVRVTNLINGRSVIVRINDRGPFIKGRIIDVSAGAARTLNMIHSGVANVQIEILGR</sequence>
<keyword evidence="5" id="KW-1133">Transmembrane helix</keyword>
<feature type="transmembrane region" description="Helical" evidence="5">
    <location>
        <begin position="6"/>
        <end position="25"/>
    </location>
</feature>
<dbReference type="InterPro" id="IPR009009">
    <property type="entry name" value="RlpA-like_DPBB"/>
</dbReference>
<keyword evidence="8" id="KW-1185">Reference proteome</keyword>
<dbReference type="CDD" id="cd22268">
    <property type="entry name" value="DPBB_RlpA-like"/>
    <property type="match status" value="1"/>
</dbReference>
<dbReference type="NCBIfam" id="TIGR00413">
    <property type="entry name" value="rlpA"/>
    <property type="match status" value="1"/>
</dbReference>
<evidence type="ECO:0000313" key="7">
    <source>
        <dbReference type="EMBL" id="VEP14043.1"/>
    </source>
</evidence>
<dbReference type="GO" id="GO:0000270">
    <property type="term" value="P:peptidoglycan metabolic process"/>
    <property type="evidence" value="ECO:0007669"/>
    <property type="project" value="UniProtKB-UniRule"/>
</dbReference>
<proteinExistence type="inferred from homology"/>
<dbReference type="EMBL" id="CAACVJ010000151">
    <property type="protein sequence ID" value="VEP14043.1"/>
    <property type="molecule type" value="Genomic_DNA"/>
</dbReference>
<dbReference type="InterPro" id="IPR012997">
    <property type="entry name" value="RplA"/>
</dbReference>
<keyword evidence="1 3" id="KW-0456">Lyase</keyword>
<organism evidence="7 8">
    <name type="scientific">Hyella patelloides LEGE 07179</name>
    <dbReference type="NCBI Taxonomy" id="945734"/>
    <lineage>
        <taxon>Bacteria</taxon>
        <taxon>Bacillati</taxon>
        <taxon>Cyanobacteriota</taxon>
        <taxon>Cyanophyceae</taxon>
        <taxon>Pleurocapsales</taxon>
        <taxon>Hyellaceae</taxon>
        <taxon>Hyella</taxon>
    </lineage>
</organism>
<dbReference type="PANTHER" id="PTHR34183">
    <property type="entry name" value="ENDOLYTIC PEPTIDOGLYCAN TRANSGLYCOSYLASE RLPA"/>
    <property type="match status" value="1"/>
</dbReference>
<comment type="function">
    <text evidence="3">Lytic transglycosylase with a strong preference for naked glycan strands that lack stem peptides.</text>
</comment>
<dbReference type="GO" id="GO:0071555">
    <property type="term" value="P:cell wall organization"/>
    <property type="evidence" value="ECO:0007669"/>
    <property type="project" value="UniProtKB-KW"/>
</dbReference>
<dbReference type="SUPFAM" id="SSF50685">
    <property type="entry name" value="Barwin-like endoglucanases"/>
    <property type="match status" value="1"/>
</dbReference>